<evidence type="ECO:0000256" key="3">
    <source>
        <dbReference type="ARBA" id="ARBA00023125"/>
    </source>
</evidence>
<dbReference type="InterPro" id="IPR005119">
    <property type="entry name" value="LysR_subst-bd"/>
</dbReference>
<dbReference type="eggNOG" id="COG0583">
    <property type="taxonomic scope" value="Bacteria"/>
</dbReference>
<dbReference type="GO" id="GO:0043565">
    <property type="term" value="F:sequence-specific DNA binding"/>
    <property type="evidence" value="ECO:0007669"/>
    <property type="project" value="TreeGrafter"/>
</dbReference>
<reference evidence="6 7" key="1">
    <citation type="submission" date="2017-06" db="EMBL/GenBank/DDBJ databases">
        <title>Draft genome of Pseudomonas nitroreducens DF05.</title>
        <authorList>
            <person name="Iyer R."/>
        </authorList>
    </citation>
    <scope>NUCLEOTIDE SEQUENCE [LARGE SCALE GENOMIC DNA]</scope>
    <source>
        <strain evidence="6 7">DF05</strain>
    </source>
</reference>
<dbReference type="Pfam" id="PF00126">
    <property type="entry name" value="HTH_1"/>
    <property type="match status" value="1"/>
</dbReference>
<dbReference type="GO" id="GO:0003700">
    <property type="term" value="F:DNA-binding transcription factor activity"/>
    <property type="evidence" value="ECO:0007669"/>
    <property type="project" value="InterPro"/>
</dbReference>
<evidence type="ECO:0000313" key="6">
    <source>
        <dbReference type="EMBL" id="OWP49557.1"/>
    </source>
</evidence>
<dbReference type="AlphaFoldDB" id="A0A2D0ACZ7"/>
<dbReference type="Gene3D" id="1.10.10.10">
    <property type="entry name" value="Winged helix-like DNA-binding domain superfamily/Winged helix DNA-binding domain"/>
    <property type="match status" value="1"/>
</dbReference>
<dbReference type="FunFam" id="1.10.10.10:FF:000001">
    <property type="entry name" value="LysR family transcriptional regulator"/>
    <property type="match status" value="1"/>
</dbReference>
<dbReference type="GO" id="GO:0006351">
    <property type="term" value="P:DNA-templated transcription"/>
    <property type="evidence" value="ECO:0007669"/>
    <property type="project" value="TreeGrafter"/>
</dbReference>
<dbReference type="InterPro" id="IPR000847">
    <property type="entry name" value="LysR_HTH_N"/>
</dbReference>
<dbReference type="RefSeq" id="WP_088419567.1">
    <property type="nucleotide sequence ID" value="NZ_NJBA01000006.1"/>
</dbReference>
<dbReference type="SUPFAM" id="SSF46785">
    <property type="entry name" value="Winged helix' DNA-binding domain"/>
    <property type="match status" value="1"/>
</dbReference>
<keyword evidence="2" id="KW-0805">Transcription regulation</keyword>
<evidence type="ECO:0000256" key="4">
    <source>
        <dbReference type="ARBA" id="ARBA00023163"/>
    </source>
</evidence>
<protein>
    <submittedName>
        <fullName evidence="6">LysR family transcriptional regulator</fullName>
    </submittedName>
</protein>
<keyword evidence="3" id="KW-0238">DNA-binding</keyword>
<dbReference type="InterPro" id="IPR058163">
    <property type="entry name" value="LysR-type_TF_proteobact-type"/>
</dbReference>
<organism evidence="6 7">
    <name type="scientific">Pseudomonas nitroreducens</name>
    <dbReference type="NCBI Taxonomy" id="46680"/>
    <lineage>
        <taxon>Bacteria</taxon>
        <taxon>Pseudomonadati</taxon>
        <taxon>Pseudomonadota</taxon>
        <taxon>Gammaproteobacteria</taxon>
        <taxon>Pseudomonadales</taxon>
        <taxon>Pseudomonadaceae</taxon>
        <taxon>Pseudomonas</taxon>
    </lineage>
</organism>
<dbReference type="PRINTS" id="PR00039">
    <property type="entry name" value="HTHLYSR"/>
</dbReference>
<name>A0A2D0ACZ7_PSENT</name>
<dbReference type="InterPro" id="IPR036390">
    <property type="entry name" value="WH_DNA-bd_sf"/>
</dbReference>
<proteinExistence type="inferred from homology"/>
<dbReference type="CDD" id="cd08476">
    <property type="entry name" value="PBP2_CrgA_like_7"/>
    <property type="match status" value="1"/>
</dbReference>
<dbReference type="Proteomes" id="UP000198145">
    <property type="component" value="Unassembled WGS sequence"/>
</dbReference>
<dbReference type="EMBL" id="NJBA01000006">
    <property type="protein sequence ID" value="OWP49557.1"/>
    <property type="molecule type" value="Genomic_DNA"/>
</dbReference>
<dbReference type="SUPFAM" id="SSF53850">
    <property type="entry name" value="Periplasmic binding protein-like II"/>
    <property type="match status" value="1"/>
</dbReference>
<keyword evidence="4" id="KW-0804">Transcription</keyword>
<evidence type="ECO:0000256" key="2">
    <source>
        <dbReference type="ARBA" id="ARBA00023015"/>
    </source>
</evidence>
<dbReference type="Pfam" id="PF03466">
    <property type="entry name" value="LysR_substrate"/>
    <property type="match status" value="1"/>
</dbReference>
<dbReference type="PANTHER" id="PTHR30537:SF72">
    <property type="entry name" value="LYSR FAMILY TRANSCRIPTIONAL REGULATOR"/>
    <property type="match status" value="1"/>
</dbReference>
<evidence type="ECO:0000313" key="7">
    <source>
        <dbReference type="Proteomes" id="UP000198145"/>
    </source>
</evidence>
<comment type="caution">
    <text evidence="6">The sequence shown here is derived from an EMBL/GenBank/DDBJ whole genome shotgun (WGS) entry which is preliminary data.</text>
</comment>
<sequence length="296" mass="33028">MDSLNGLRVFLQVADTLSFAQAARLLGLSASAVGKSVARLEERLGVRLFHRSTRSLSLSNEGQLFLERCRRILDELEAAEQELALSTQQARGRLKISMPLVAGLLPQVLPEFLRCYPRIQLDIDFTDRLVDVIEEGFDLVVRGGELRDSRLKARKLGDFSLLLVAAPTYLRQYGIPRRPADLSQHLCLHYRYPSSGLVQRWPLKLDTGEAEPRLDGGLICNTADTLISVASQGMGIACLPDFAVRSALNDGRLVQVLSEHTAHLGSFHALWPAGRRMSLKLRVFLDFLSDRLFVTH</sequence>
<feature type="domain" description="HTH lysR-type" evidence="5">
    <location>
        <begin position="1"/>
        <end position="59"/>
    </location>
</feature>
<dbReference type="InterPro" id="IPR036388">
    <property type="entry name" value="WH-like_DNA-bd_sf"/>
</dbReference>
<dbReference type="STRING" id="46680.GCA_000807755_03895"/>
<accession>A0A2D0ACZ7</accession>
<dbReference type="PANTHER" id="PTHR30537">
    <property type="entry name" value="HTH-TYPE TRANSCRIPTIONAL REGULATOR"/>
    <property type="match status" value="1"/>
</dbReference>
<evidence type="ECO:0000256" key="1">
    <source>
        <dbReference type="ARBA" id="ARBA00009437"/>
    </source>
</evidence>
<dbReference type="Gene3D" id="3.40.190.290">
    <property type="match status" value="1"/>
</dbReference>
<dbReference type="PROSITE" id="PS50931">
    <property type="entry name" value="HTH_LYSR"/>
    <property type="match status" value="1"/>
</dbReference>
<gene>
    <name evidence="6" type="ORF">CEG18_18550</name>
</gene>
<evidence type="ECO:0000259" key="5">
    <source>
        <dbReference type="PROSITE" id="PS50931"/>
    </source>
</evidence>
<comment type="similarity">
    <text evidence="1">Belongs to the LysR transcriptional regulatory family.</text>
</comment>